<protein>
    <recommendedName>
        <fullName evidence="4">RNA pseudouridylate synthase</fullName>
    </recommendedName>
    <alternativeName>
        <fullName evidence="5">RNA-uridine isomerase</fullName>
    </alternativeName>
</protein>
<evidence type="ECO:0000256" key="5">
    <source>
        <dbReference type="ARBA" id="ARBA00033164"/>
    </source>
</evidence>
<evidence type="ECO:0000256" key="4">
    <source>
        <dbReference type="ARBA" id="ARBA00031870"/>
    </source>
</evidence>
<organism evidence="7 8">
    <name type="scientific">Neglectibacter timonensis</name>
    <dbReference type="NCBI Taxonomy" id="1776382"/>
    <lineage>
        <taxon>Bacteria</taxon>
        <taxon>Bacillati</taxon>
        <taxon>Bacillota</taxon>
        <taxon>Clostridia</taxon>
        <taxon>Eubacteriales</taxon>
        <taxon>Oscillospiraceae</taxon>
        <taxon>Neglectibacter</taxon>
    </lineage>
</organism>
<dbReference type="Proteomes" id="UP001524473">
    <property type="component" value="Unassembled WGS sequence"/>
</dbReference>
<dbReference type="SUPFAM" id="SSF55120">
    <property type="entry name" value="Pseudouridine synthase"/>
    <property type="match status" value="1"/>
</dbReference>
<dbReference type="InterPro" id="IPR020103">
    <property type="entry name" value="PsdUridine_synth_cat_dom_sf"/>
</dbReference>
<dbReference type="EMBL" id="JANFZH010000006">
    <property type="protein sequence ID" value="MCQ4839077.1"/>
    <property type="molecule type" value="Genomic_DNA"/>
</dbReference>
<reference evidence="7 8" key="1">
    <citation type="submission" date="2022-06" db="EMBL/GenBank/DDBJ databases">
        <title>Isolation of gut microbiota from human fecal samples.</title>
        <authorList>
            <person name="Pamer E.G."/>
            <person name="Barat B."/>
            <person name="Waligurski E."/>
            <person name="Medina S."/>
            <person name="Paddock L."/>
            <person name="Mostad J."/>
        </authorList>
    </citation>
    <scope>NUCLEOTIDE SEQUENCE [LARGE SCALE GENOMIC DNA]</scope>
    <source>
        <strain evidence="7 8">DFI.9.73</strain>
    </source>
</reference>
<dbReference type="InterPro" id="IPR006145">
    <property type="entry name" value="PsdUridine_synth_RsuA/RluA"/>
</dbReference>
<dbReference type="PROSITE" id="PS01129">
    <property type="entry name" value="PSI_RLU"/>
    <property type="match status" value="1"/>
</dbReference>
<dbReference type="Pfam" id="PF00849">
    <property type="entry name" value="PseudoU_synth_2"/>
    <property type="match status" value="1"/>
</dbReference>
<keyword evidence="8" id="KW-1185">Reference proteome</keyword>
<dbReference type="CDD" id="cd02869">
    <property type="entry name" value="PseudoU_synth_RluA_like"/>
    <property type="match status" value="1"/>
</dbReference>
<name>A0ABT1RWM5_9FIRM</name>
<feature type="domain" description="Pseudouridine synthase RsuA/RluA-like" evidence="6">
    <location>
        <begin position="87"/>
        <end position="228"/>
    </location>
</feature>
<dbReference type="PANTHER" id="PTHR21600">
    <property type="entry name" value="MITOCHONDRIAL RNA PSEUDOURIDINE SYNTHASE"/>
    <property type="match status" value="1"/>
</dbReference>
<comment type="similarity">
    <text evidence="2">Belongs to the pseudouridine synthase RluA family.</text>
</comment>
<dbReference type="PANTHER" id="PTHR21600:SF44">
    <property type="entry name" value="RIBOSOMAL LARGE SUBUNIT PSEUDOURIDINE SYNTHASE D"/>
    <property type="match status" value="1"/>
</dbReference>
<sequence>MRRLSYVVSAEHAGMTVKEFARNYLRLSARAFTRQKYLQDGMLLNGRPCKSIDALQKGDLLVLQLPEEQIFYVPTAKKLSVLWESEDYLVVDKEPGMPIHPSPGHDYDSLLNAAAYHYQKTGQSCAFRPLYRLDKDTSGVVLLGKNRISVSSAVIKKTYFAICEGTLSGSGTVDAPIGLKAGSKIVREAGHGERAVTHWNALYSREGYTFLSIVLETGRTHQIRAHFAYLGYPLAGDELYGGCRDRLNRQALHCGRAELVCSPLFVDKLLLAELPQDLTAAFSWLPRLNELG</sequence>
<evidence type="ECO:0000256" key="3">
    <source>
        <dbReference type="ARBA" id="ARBA00023235"/>
    </source>
</evidence>
<dbReference type="InterPro" id="IPR006224">
    <property type="entry name" value="PsdUridine_synth_RluA-like_CS"/>
</dbReference>
<comment type="caution">
    <text evidence="7">The sequence shown here is derived from an EMBL/GenBank/DDBJ whole genome shotgun (WGS) entry which is preliminary data.</text>
</comment>
<dbReference type="Gene3D" id="3.30.2350.10">
    <property type="entry name" value="Pseudouridine synthase"/>
    <property type="match status" value="1"/>
</dbReference>
<evidence type="ECO:0000259" key="6">
    <source>
        <dbReference type="Pfam" id="PF00849"/>
    </source>
</evidence>
<dbReference type="RefSeq" id="WP_066865755.1">
    <property type="nucleotide sequence ID" value="NZ_CABKVV010000014.1"/>
</dbReference>
<evidence type="ECO:0000313" key="8">
    <source>
        <dbReference type="Proteomes" id="UP001524473"/>
    </source>
</evidence>
<keyword evidence="3" id="KW-0413">Isomerase</keyword>
<evidence type="ECO:0000256" key="2">
    <source>
        <dbReference type="ARBA" id="ARBA00010876"/>
    </source>
</evidence>
<proteinExistence type="inferred from homology"/>
<evidence type="ECO:0000256" key="1">
    <source>
        <dbReference type="ARBA" id="ARBA00000073"/>
    </source>
</evidence>
<gene>
    <name evidence="7" type="ORF">NE695_03995</name>
</gene>
<comment type="catalytic activity">
    <reaction evidence="1">
        <text>a uridine in RNA = a pseudouridine in RNA</text>
        <dbReference type="Rhea" id="RHEA:48348"/>
        <dbReference type="Rhea" id="RHEA-COMP:12068"/>
        <dbReference type="Rhea" id="RHEA-COMP:12069"/>
        <dbReference type="ChEBI" id="CHEBI:65314"/>
        <dbReference type="ChEBI" id="CHEBI:65315"/>
    </reaction>
</comment>
<dbReference type="GeneID" id="90533061"/>
<dbReference type="InterPro" id="IPR050188">
    <property type="entry name" value="RluA_PseudoU_synthase"/>
</dbReference>
<evidence type="ECO:0000313" key="7">
    <source>
        <dbReference type="EMBL" id="MCQ4839077.1"/>
    </source>
</evidence>
<accession>A0ABT1RWM5</accession>